<protein>
    <submittedName>
        <fullName evidence="9">Paraquat-inducible protein B</fullName>
    </submittedName>
</protein>
<evidence type="ECO:0000313" key="9">
    <source>
        <dbReference type="EMBL" id="PPI88760.1"/>
    </source>
</evidence>
<evidence type="ECO:0000259" key="8">
    <source>
        <dbReference type="Pfam" id="PF02470"/>
    </source>
</evidence>
<dbReference type="NCBIfam" id="NF008070">
    <property type="entry name" value="PRK10807.1"/>
    <property type="match status" value="1"/>
</dbReference>
<dbReference type="RefSeq" id="WP_136132187.1">
    <property type="nucleotide sequence ID" value="NZ_PDKR01000001.1"/>
</dbReference>
<evidence type="ECO:0000256" key="3">
    <source>
        <dbReference type="ARBA" id="ARBA00022519"/>
    </source>
</evidence>
<dbReference type="Proteomes" id="UP000295937">
    <property type="component" value="Unassembled WGS sequence"/>
</dbReference>
<evidence type="ECO:0000256" key="4">
    <source>
        <dbReference type="ARBA" id="ARBA00022692"/>
    </source>
</evidence>
<feature type="domain" description="Mce/MlaD" evidence="8">
    <location>
        <begin position="43"/>
        <end position="133"/>
    </location>
</feature>
<evidence type="ECO:0000256" key="5">
    <source>
        <dbReference type="ARBA" id="ARBA00022989"/>
    </source>
</evidence>
<dbReference type="EMBL" id="PDKR01000001">
    <property type="protein sequence ID" value="PPI88760.1"/>
    <property type="molecule type" value="Genomic_DNA"/>
</dbReference>
<proteinExistence type="predicted"/>
<dbReference type="InterPro" id="IPR051800">
    <property type="entry name" value="PqiA-PqiB_transport"/>
</dbReference>
<accession>A0A2P5T2I2</accession>
<dbReference type="PANTHER" id="PTHR30462">
    <property type="entry name" value="INTERMEMBRANE TRANSPORT PROTEIN PQIB-RELATED"/>
    <property type="match status" value="1"/>
</dbReference>
<dbReference type="AlphaFoldDB" id="A0A2P5T2I2"/>
<evidence type="ECO:0000256" key="7">
    <source>
        <dbReference type="SAM" id="Phobius"/>
    </source>
</evidence>
<sequence length="547" mass="63345">MEINYKYASLTKIKNWSPIWIFPLLTLFIAIWIMINQFSHLGPEVILLTKNARGIEEGRTAIKSNNVNVGLVKKISISKDLNNIEIKIRLRYGMKYLLHKDSMFWIVKPKIKNEGLNGISNLISGSYIELYPGNSTDKFNKKYKLIEVEPSVLPNAKGTRIILESEKSENLFNGDPVFFRGYRVGTVENSKFNFVNYKISYQLFIEEPYSHLITDKICFWKNSGISANIANYNMNVEIESLNNIFNNSVNFDTNIGCFSGKYINNKRLYYLFSNKDSIQEVLNANYNNYILFFSNSISGLKIGAPVEFRGIRIGTVLEIPFLKAIKKQKLNSNYLIPVLIRIEPNRFIKTLGNNFNLEEYFLNNTKSTIYATIKNINIFSNLTYIDLDFYKDKELNVTKIKKFLGYRIIPTINNSFNDIQKRIIILIDKINQISFDNIIKESNLNLREGKTTIKNLKNLINKINDILQKPKINILSKDIHKTMDNLNIIIQELQPGSVLYSTIINNIQILNQVLNELRLILKTINLNSNALIYKPEPEKDPQPKRIR</sequence>
<feature type="domain" description="Mce/MlaD" evidence="8">
    <location>
        <begin position="158"/>
        <end position="240"/>
    </location>
</feature>
<keyword evidence="5 7" id="KW-1133">Transmembrane helix</keyword>
<evidence type="ECO:0000256" key="1">
    <source>
        <dbReference type="ARBA" id="ARBA00004533"/>
    </source>
</evidence>
<name>A0A2P5T2I2_9GAMM</name>
<organism evidence="9 10">
    <name type="scientific">Candidatus Pantoea edessiphila</name>
    <dbReference type="NCBI Taxonomy" id="2044610"/>
    <lineage>
        <taxon>Bacteria</taxon>
        <taxon>Pseudomonadati</taxon>
        <taxon>Pseudomonadota</taxon>
        <taxon>Gammaproteobacteria</taxon>
        <taxon>Enterobacterales</taxon>
        <taxon>Erwiniaceae</taxon>
        <taxon>Pantoea</taxon>
    </lineage>
</organism>
<keyword evidence="4 7" id="KW-0812">Transmembrane</keyword>
<feature type="transmembrane region" description="Helical" evidence="7">
    <location>
        <begin position="16"/>
        <end position="35"/>
    </location>
</feature>
<comment type="caution">
    <text evidence="9">The sequence shown here is derived from an EMBL/GenBank/DDBJ whole genome shotgun (WGS) entry which is preliminary data.</text>
</comment>
<dbReference type="InterPro" id="IPR003399">
    <property type="entry name" value="Mce/MlaD"/>
</dbReference>
<dbReference type="PANTHER" id="PTHR30462:SF2">
    <property type="entry name" value="INTERMEMBRANE TRANSPORT PROTEIN PQIB"/>
    <property type="match status" value="1"/>
</dbReference>
<keyword evidence="6 7" id="KW-0472">Membrane</keyword>
<keyword evidence="3" id="KW-0997">Cell inner membrane</keyword>
<keyword evidence="2" id="KW-1003">Cell membrane</keyword>
<gene>
    <name evidence="9" type="ORF">CRV09_00370</name>
</gene>
<evidence type="ECO:0000256" key="6">
    <source>
        <dbReference type="ARBA" id="ARBA00023136"/>
    </source>
</evidence>
<dbReference type="Pfam" id="PF02470">
    <property type="entry name" value="MlaD"/>
    <property type="match status" value="3"/>
</dbReference>
<dbReference type="OrthoDB" id="9806984at2"/>
<comment type="subcellular location">
    <subcellularLocation>
        <location evidence="1">Cell inner membrane</location>
    </subcellularLocation>
</comment>
<evidence type="ECO:0000256" key="2">
    <source>
        <dbReference type="ARBA" id="ARBA00022475"/>
    </source>
</evidence>
<reference evidence="9 10" key="1">
    <citation type="journal article" date="2018" name="Genome Biol. Evol.">
        <title>Cladogenesis and Genomic Streamlining in Extracellular Endosymbionts of Tropical Stink Bugs.</title>
        <authorList>
            <person name="Otero-Bravo A."/>
            <person name="Goffredi S."/>
            <person name="Sabree Z.L."/>
        </authorList>
    </citation>
    <scope>NUCLEOTIDE SEQUENCE [LARGE SCALE GENOMIC DNA]</scope>
    <source>
        <strain evidence="9 10">SoEO</strain>
    </source>
</reference>
<feature type="domain" description="Mce/MlaD" evidence="8">
    <location>
        <begin position="289"/>
        <end position="389"/>
    </location>
</feature>
<dbReference type="GO" id="GO:0005886">
    <property type="term" value="C:plasma membrane"/>
    <property type="evidence" value="ECO:0007669"/>
    <property type="project" value="UniProtKB-SubCell"/>
</dbReference>
<evidence type="ECO:0000313" key="10">
    <source>
        <dbReference type="Proteomes" id="UP000295937"/>
    </source>
</evidence>